<evidence type="ECO:0000256" key="10">
    <source>
        <dbReference type="ARBA" id="ARBA00023303"/>
    </source>
</evidence>
<keyword evidence="6" id="KW-0630">Potassium</keyword>
<organism evidence="13 14">
    <name type="scientific">Phenylobacterium ferrooxidans</name>
    <dbReference type="NCBI Taxonomy" id="2982689"/>
    <lineage>
        <taxon>Bacteria</taxon>
        <taxon>Pseudomonadati</taxon>
        <taxon>Pseudomonadota</taxon>
        <taxon>Alphaproteobacteria</taxon>
        <taxon>Caulobacterales</taxon>
        <taxon>Caulobacteraceae</taxon>
        <taxon>Phenylobacterium</taxon>
    </lineage>
</organism>
<feature type="transmembrane region" description="Helical" evidence="11">
    <location>
        <begin position="99"/>
        <end position="121"/>
    </location>
</feature>
<proteinExistence type="predicted"/>
<evidence type="ECO:0000256" key="5">
    <source>
        <dbReference type="ARBA" id="ARBA00022826"/>
    </source>
</evidence>
<dbReference type="Pfam" id="PF07885">
    <property type="entry name" value="Ion_trans_2"/>
    <property type="match status" value="1"/>
</dbReference>
<evidence type="ECO:0000256" key="6">
    <source>
        <dbReference type="ARBA" id="ARBA00022958"/>
    </source>
</evidence>
<sequence>MAPKNPAPAIPHDRDSRLQRLRVWLRHLFYGESPGAIRFRLGVIALDFVLIGFFIITPMVRDRPVFLILDYVIAVIVAIDVAARTLAAPHLSQWFRRPTFWIDLAVLITLLFPLWLANFAFLRVLRLWTLFHSDFFWETVARRYDNTRWEETSKALATLVTYLFIVTGFVYAFYARNHPNIHGYVDALYFTVSTVTTTGFGDITLPGPSGRLLSILIMLSGFTLFVRLAQALLRPHKVRFTCQDCGLMRHDLDAVHCKACGVLLNIPNDEV</sequence>
<evidence type="ECO:0000256" key="7">
    <source>
        <dbReference type="ARBA" id="ARBA00022989"/>
    </source>
</evidence>
<keyword evidence="3" id="KW-0633">Potassium transport</keyword>
<keyword evidence="8" id="KW-0406">Ion transport</keyword>
<comment type="caution">
    <text evidence="13">The sequence shown here is derived from an EMBL/GenBank/DDBJ whole genome shotgun (WGS) entry which is preliminary data.</text>
</comment>
<feature type="transmembrane region" description="Helical" evidence="11">
    <location>
        <begin position="41"/>
        <end position="60"/>
    </location>
</feature>
<evidence type="ECO:0000256" key="11">
    <source>
        <dbReference type="SAM" id="Phobius"/>
    </source>
</evidence>
<dbReference type="PANTHER" id="PTHR10027:SF10">
    <property type="entry name" value="SLOWPOKE 2, ISOFORM D"/>
    <property type="match status" value="1"/>
</dbReference>
<dbReference type="Gene3D" id="1.10.287.70">
    <property type="match status" value="1"/>
</dbReference>
<reference evidence="13 14" key="1">
    <citation type="submission" date="2022-09" db="EMBL/GenBank/DDBJ databases">
        <title>New species of Phenylobacterium.</title>
        <authorList>
            <person name="Mieszkin S."/>
        </authorList>
    </citation>
    <scope>NUCLEOTIDE SEQUENCE [LARGE SCALE GENOMIC DNA]</scope>
    <source>
        <strain evidence="13 14">HK31-G</strain>
    </source>
</reference>
<feature type="transmembrane region" description="Helical" evidence="11">
    <location>
        <begin position="211"/>
        <end position="229"/>
    </location>
</feature>
<keyword evidence="7 11" id="KW-1133">Transmembrane helix</keyword>
<evidence type="ECO:0000256" key="4">
    <source>
        <dbReference type="ARBA" id="ARBA00022692"/>
    </source>
</evidence>
<keyword evidence="14" id="KW-1185">Reference proteome</keyword>
<name>A0ABW6CSC7_9CAUL</name>
<evidence type="ECO:0000256" key="2">
    <source>
        <dbReference type="ARBA" id="ARBA00022448"/>
    </source>
</evidence>
<feature type="domain" description="Potassium channel" evidence="12">
    <location>
        <begin position="162"/>
        <end position="231"/>
    </location>
</feature>
<protein>
    <submittedName>
        <fullName evidence="13">Ion channel</fullName>
    </submittedName>
</protein>
<evidence type="ECO:0000256" key="1">
    <source>
        <dbReference type="ARBA" id="ARBA00004141"/>
    </source>
</evidence>
<evidence type="ECO:0000256" key="9">
    <source>
        <dbReference type="ARBA" id="ARBA00023136"/>
    </source>
</evidence>
<dbReference type="InterPro" id="IPR013099">
    <property type="entry name" value="K_chnl_dom"/>
</dbReference>
<dbReference type="Proteomes" id="UP001598130">
    <property type="component" value="Unassembled WGS sequence"/>
</dbReference>
<dbReference type="RefSeq" id="WP_377368885.1">
    <property type="nucleotide sequence ID" value="NZ_JAOTJD010000010.1"/>
</dbReference>
<keyword evidence="10" id="KW-0407">Ion channel</keyword>
<accession>A0ABW6CSC7</accession>
<keyword evidence="5" id="KW-0631">Potassium channel</keyword>
<keyword evidence="9 11" id="KW-0472">Membrane</keyword>
<evidence type="ECO:0000313" key="13">
    <source>
        <dbReference type="EMBL" id="MFD3263743.1"/>
    </source>
</evidence>
<dbReference type="InterPro" id="IPR047871">
    <property type="entry name" value="K_chnl_Slo-like"/>
</dbReference>
<evidence type="ECO:0000256" key="3">
    <source>
        <dbReference type="ARBA" id="ARBA00022538"/>
    </source>
</evidence>
<feature type="transmembrane region" description="Helical" evidence="11">
    <location>
        <begin position="66"/>
        <end position="87"/>
    </location>
</feature>
<feature type="transmembrane region" description="Helical" evidence="11">
    <location>
        <begin position="155"/>
        <end position="175"/>
    </location>
</feature>
<keyword evidence="4 11" id="KW-0812">Transmembrane</keyword>
<dbReference type="SUPFAM" id="SSF81324">
    <property type="entry name" value="Voltage-gated potassium channels"/>
    <property type="match status" value="1"/>
</dbReference>
<dbReference type="PANTHER" id="PTHR10027">
    <property type="entry name" value="CALCIUM-ACTIVATED POTASSIUM CHANNEL ALPHA CHAIN"/>
    <property type="match status" value="1"/>
</dbReference>
<evidence type="ECO:0000256" key="8">
    <source>
        <dbReference type="ARBA" id="ARBA00023065"/>
    </source>
</evidence>
<evidence type="ECO:0000259" key="12">
    <source>
        <dbReference type="Pfam" id="PF07885"/>
    </source>
</evidence>
<keyword evidence="2" id="KW-0813">Transport</keyword>
<comment type="subcellular location">
    <subcellularLocation>
        <location evidence="1">Membrane</location>
        <topology evidence="1">Multi-pass membrane protein</topology>
    </subcellularLocation>
</comment>
<gene>
    <name evidence="13" type="ORF">OCL97_07125</name>
</gene>
<evidence type="ECO:0000313" key="14">
    <source>
        <dbReference type="Proteomes" id="UP001598130"/>
    </source>
</evidence>
<dbReference type="EMBL" id="JAOTJD010000010">
    <property type="protein sequence ID" value="MFD3263743.1"/>
    <property type="molecule type" value="Genomic_DNA"/>
</dbReference>